<dbReference type="AlphaFoldDB" id="A0A1C5GQH2"/>
<reference evidence="2 3" key="1">
    <citation type="submission" date="2016-06" db="EMBL/GenBank/DDBJ databases">
        <authorList>
            <person name="Kjaerup R.B."/>
            <person name="Dalgaard T.S."/>
            <person name="Juul-Madsen H.R."/>
        </authorList>
    </citation>
    <scope>NUCLEOTIDE SEQUENCE [LARGE SCALE GENOMIC DNA]</scope>
    <source>
        <strain evidence="2 3">DSM 45097</strain>
    </source>
</reference>
<dbReference type="RefSeq" id="WP_231926722.1">
    <property type="nucleotide sequence ID" value="NZ_JBHLYF010000001.1"/>
</dbReference>
<organism evidence="2 3">
    <name type="scientific">Micromonospora siamensis</name>
    <dbReference type="NCBI Taxonomy" id="299152"/>
    <lineage>
        <taxon>Bacteria</taxon>
        <taxon>Bacillati</taxon>
        <taxon>Actinomycetota</taxon>
        <taxon>Actinomycetes</taxon>
        <taxon>Micromonosporales</taxon>
        <taxon>Micromonosporaceae</taxon>
        <taxon>Micromonospora</taxon>
    </lineage>
</organism>
<accession>A0A1C5GQH2</accession>
<gene>
    <name evidence="2" type="ORF">GA0074704_0310</name>
</gene>
<dbReference type="Pfam" id="PF20199">
    <property type="entry name" value="RepSA"/>
    <property type="match status" value="1"/>
</dbReference>
<evidence type="ECO:0000313" key="3">
    <source>
        <dbReference type="Proteomes" id="UP000198210"/>
    </source>
</evidence>
<dbReference type="Proteomes" id="UP000198210">
    <property type="component" value="Chromosome I"/>
</dbReference>
<name>A0A1C5GQH2_9ACTN</name>
<dbReference type="InterPro" id="IPR046828">
    <property type="entry name" value="RepSA"/>
</dbReference>
<dbReference type="EMBL" id="LT607751">
    <property type="protein sequence ID" value="SCG36058.1"/>
    <property type="molecule type" value="Genomic_DNA"/>
</dbReference>
<evidence type="ECO:0008006" key="4">
    <source>
        <dbReference type="Google" id="ProtNLM"/>
    </source>
</evidence>
<proteinExistence type="predicted"/>
<evidence type="ECO:0000256" key="1">
    <source>
        <dbReference type="SAM" id="MobiDB-lite"/>
    </source>
</evidence>
<sequence length="499" mass="53998">MTLTATPVIPGGTHRPGPHPHAHIGRRAVTAAESGFQRAATGTYFAWLDHVWPAAGCTRPVRLTGECATVSPATGELLSLASTDDMPDGQIYKPCGNRRASVCPSCAEVYRRDAFHLIRAGLVGGKGIPANVCGHPAVFVTLTAPSFGAVHTRRTSKTGQAIPCRPRRTETLCPHGVDLRCDRLHAADEKALGTPLCLDCYDHHAQVVFNNQAGELWRRTTIGIRRELAKTARAFGLPAASFRLSYGKVAEMQRRGVVHYHVIIRLDGVEPDCPGAVVPPPAPLGLLDLVAAVEHAAASTRFGTDGHPHHPAGWHIAWGDEGKGRYADIRPVRLAGDGDITDTMVAAYLAKYATKSTEATGHVSRRLTTDTVDLYANPDGTHAERLIDAAWTLGCAPGWSGLRRWAHMLGFGGHFLTKSRRYSVTFRILRDARVVWRRTVDHDQDQEHDAETTVVINTLAYTGSGWLTTGDALLANTAAAMARERAEAGREATREHLHG</sequence>
<evidence type="ECO:0000313" key="2">
    <source>
        <dbReference type="EMBL" id="SCG36058.1"/>
    </source>
</evidence>
<feature type="region of interest" description="Disordered" evidence="1">
    <location>
        <begin position="1"/>
        <end position="20"/>
    </location>
</feature>
<protein>
    <recommendedName>
        <fullName evidence="4">Plasmid replication initiator protein</fullName>
    </recommendedName>
</protein>
<keyword evidence="3" id="KW-1185">Reference proteome</keyword>